<sequence>MNPSPNYGAAEYALRAPNAFYCLGPSYTFLRKEFSICCLTPLAARDSVLVTLGGTDSQLLAYPISKAINELQLACKVILLLGNSHKEQAKLNKLVEQYPLFSIVYRPISVADIMINCGLAIAVAGGTLGELASLGVPTLALITVDNQLSALTSPLNNTWYTATDVRHFNAQVSRLDANEALLSEIKTEVEMLWHDKCLRNKMSNFARRLVDSQGCMRVVEQIKIGLKQKLELV</sequence>
<dbReference type="SUPFAM" id="SSF53756">
    <property type="entry name" value="UDP-Glycosyltransferase/glycogen phosphorylase"/>
    <property type="match status" value="1"/>
</dbReference>
<keyword evidence="1" id="KW-0808">Transferase</keyword>
<dbReference type="HOGENOM" id="CLU_1189249_0_0_6"/>
<keyword evidence="2" id="KW-1185">Reference proteome</keyword>
<gene>
    <name evidence="1" type="ordered locus">Sden_3115</name>
</gene>
<dbReference type="EMBL" id="CP000302">
    <property type="protein sequence ID" value="ABE56392.1"/>
    <property type="molecule type" value="Genomic_DNA"/>
</dbReference>
<organism evidence="1 2">
    <name type="scientific">Shewanella denitrificans (strain OS217 / ATCC BAA-1090 / DSM 15013)</name>
    <dbReference type="NCBI Taxonomy" id="318161"/>
    <lineage>
        <taxon>Bacteria</taxon>
        <taxon>Pseudomonadati</taxon>
        <taxon>Pseudomonadota</taxon>
        <taxon>Gammaproteobacteria</taxon>
        <taxon>Alteromonadales</taxon>
        <taxon>Shewanellaceae</taxon>
        <taxon>Shewanella</taxon>
    </lineage>
</organism>
<dbReference type="STRING" id="318161.Sden_3115"/>
<accession>Q12JI4</accession>
<dbReference type="eggNOG" id="COG3980">
    <property type="taxonomic scope" value="Bacteria"/>
</dbReference>
<reference evidence="1 2" key="1">
    <citation type="submission" date="2006-03" db="EMBL/GenBank/DDBJ databases">
        <title>Complete sequence of Shewanella denitrificans OS217.</title>
        <authorList>
            <consortium name="US DOE Joint Genome Institute"/>
            <person name="Copeland A."/>
            <person name="Lucas S."/>
            <person name="Lapidus A."/>
            <person name="Barry K."/>
            <person name="Detter J.C."/>
            <person name="Glavina del Rio T."/>
            <person name="Hammon N."/>
            <person name="Israni S."/>
            <person name="Dalin E."/>
            <person name="Tice H."/>
            <person name="Pitluck S."/>
            <person name="Brettin T."/>
            <person name="Bruce D."/>
            <person name="Han C."/>
            <person name="Tapia R."/>
            <person name="Gilna P."/>
            <person name="Kiss H."/>
            <person name="Schmutz J."/>
            <person name="Larimer F."/>
            <person name="Land M."/>
            <person name="Hauser L."/>
            <person name="Kyrpides N."/>
            <person name="Lykidis A."/>
            <person name="Richardson P."/>
        </authorList>
    </citation>
    <scope>NUCLEOTIDE SEQUENCE [LARGE SCALE GENOMIC DNA]</scope>
    <source>
        <strain evidence="2">OS217 / ATCC BAA-1090 / DSM 15013</strain>
    </source>
</reference>
<dbReference type="GO" id="GO:0016740">
    <property type="term" value="F:transferase activity"/>
    <property type="evidence" value="ECO:0007669"/>
    <property type="project" value="UniProtKB-KW"/>
</dbReference>
<dbReference type="KEGG" id="sdn:Sden_3115"/>
<proteinExistence type="predicted"/>
<evidence type="ECO:0000313" key="2">
    <source>
        <dbReference type="Proteomes" id="UP000001982"/>
    </source>
</evidence>
<dbReference type="Gene3D" id="3.40.50.2000">
    <property type="entry name" value="Glycogen Phosphorylase B"/>
    <property type="match status" value="1"/>
</dbReference>
<dbReference type="AlphaFoldDB" id="Q12JI4"/>
<evidence type="ECO:0000313" key="1">
    <source>
        <dbReference type="EMBL" id="ABE56392.1"/>
    </source>
</evidence>
<name>Q12JI4_SHEDO</name>
<protein>
    <submittedName>
        <fullName evidence="1">Spore coat polysaccharide biosynthesis protein predicted glycosyltransferase-like protein</fullName>
    </submittedName>
</protein>
<dbReference type="Proteomes" id="UP000001982">
    <property type="component" value="Chromosome"/>
</dbReference>